<keyword evidence="1" id="KW-0732">Signal</keyword>
<accession>A0A6N4X298</accession>
<gene>
    <name evidence="2" type="ORF">CHRY9293_01255</name>
</gene>
<dbReference type="AlphaFoldDB" id="A0A6N4X298"/>
<reference evidence="2 3" key="1">
    <citation type="submission" date="2020-01" db="EMBL/GenBank/DDBJ databases">
        <authorList>
            <person name="Rodrigo-Torres L."/>
            <person name="Arahal R. D."/>
            <person name="Lucena T."/>
        </authorList>
    </citation>
    <scope>NUCLEOTIDE SEQUENCE [LARGE SCALE GENOMIC DNA]</scope>
    <source>
        <strain evidence="2 3">CECT 9293</strain>
    </source>
</reference>
<protein>
    <submittedName>
        <fullName evidence="2">Uncharacterized protein</fullName>
    </submittedName>
</protein>
<dbReference type="Proteomes" id="UP000445144">
    <property type="component" value="Unassembled WGS sequence"/>
</dbReference>
<feature type="signal peptide" evidence="1">
    <location>
        <begin position="1"/>
        <end position="25"/>
    </location>
</feature>
<organism evidence="2 3">
    <name type="scientific">Chryseobacterium potabilaquae</name>
    <dbReference type="NCBI Taxonomy" id="2675057"/>
    <lineage>
        <taxon>Bacteria</taxon>
        <taxon>Pseudomonadati</taxon>
        <taxon>Bacteroidota</taxon>
        <taxon>Flavobacteriia</taxon>
        <taxon>Flavobacteriales</taxon>
        <taxon>Weeksellaceae</taxon>
        <taxon>Chryseobacterium group</taxon>
        <taxon>Chryseobacterium</taxon>
    </lineage>
</organism>
<dbReference type="EMBL" id="CACVBR010000007">
    <property type="protein sequence ID" value="CAA7194993.1"/>
    <property type="molecule type" value="Genomic_DNA"/>
</dbReference>
<feature type="chain" id="PRO_5026894745" evidence="1">
    <location>
        <begin position="26"/>
        <end position="67"/>
    </location>
</feature>
<keyword evidence="3" id="KW-1185">Reference proteome</keyword>
<proteinExistence type="predicted"/>
<evidence type="ECO:0000313" key="2">
    <source>
        <dbReference type="EMBL" id="CAA7194993.1"/>
    </source>
</evidence>
<evidence type="ECO:0000313" key="3">
    <source>
        <dbReference type="Proteomes" id="UP000445144"/>
    </source>
</evidence>
<name>A0A6N4X298_9FLAO</name>
<sequence length="67" mass="7255">MKNIFIKTKKVILLILLASGSYFYSQVRIANSTANSSAAHSSAFIGASSNPIYNATSNVGKGYYFQE</sequence>
<evidence type="ECO:0000256" key="1">
    <source>
        <dbReference type="SAM" id="SignalP"/>
    </source>
</evidence>